<feature type="compositionally biased region" description="Low complexity" evidence="1">
    <location>
        <begin position="328"/>
        <end position="344"/>
    </location>
</feature>
<feature type="domain" description="CUE" evidence="2">
    <location>
        <begin position="65"/>
        <end position="108"/>
    </location>
</feature>
<dbReference type="PANTHER" id="PTHR46445:SF14">
    <property type="entry name" value="DUF1296 FAMILY PROTEIN"/>
    <property type="match status" value="1"/>
</dbReference>
<proteinExistence type="predicted"/>
<keyword evidence="3" id="KW-1185">Reference proteome</keyword>
<dbReference type="InterPro" id="IPR009719">
    <property type="entry name" value="GIP1_N"/>
</dbReference>
<organism evidence="3 4">
    <name type="scientific">Rhodamnia argentea</name>
    <dbReference type="NCBI Taxonomy" id="178133"/>
    <lineage>
        <taxon>Eukaryota</taxon>
        <taxon>Viridiplantae</taxon>
        <taxon>Streptophyta</taxon>
        <taxon>Embryophyta</taxon>
        <taxon>Tracheophyta</taxon>
        <taxon>Spermatophyta</taxon>
        <taxon>Magnoliopsida</taxon>
        <taxon>eudicotyledons</taxon>
        <taxon>Gunneridae</taxon>
        <taxon>Pentapetalae</taxon>
        <taxon>rosids</taxon>
        <taxon>malvids</taxon>
        <taxon>Myrtales</taxon>
        <taxon>Myrtaceae</taxon>
        <taxon>Myrtoideae</taxon>
        <taxon>Myrteae</taxon>
        <taxon>Australasian group</taxon>
        <taxon>Rhodamnia</taxon>
    </lineage>
</organism>
<dbReference type="PROSITE" id="PS51140">
    <property type="entry name" value="CUE"/>
    <property type="match status" value="1"/>
</dbReference>
<dbReference type="RefSeq" id="XP_048138048.1">
    <property type="nucleotide sequence ID" value="XM_048282091.1"/>
</dbReference>
<dbReference type="InterPro" id="IPR009060">
    <property type="entry name" value="UBA-like_sf"/>
</dbReference>
<dbReference type="PANTHER" id="PTHR46445">
    <property type="entry name" value="RNA POLYMERASE II DEGRADATION FACTOR-LIKE PROTEIN (DUF1296)"/>
    <property type="match status" value="1"/>
</dbReference>
<accession>A0ABM3HN73</accession>
<dbReference type="CDD" id="cd14279">
    <property type="entry name" value="CUE"/>
    <property type="match status" value="1"/>
</dbReference>
<reference evidence="4" key="1">
    <citation type="submission" date="2025-08" db="UniProtKB">
        <authorList>
            <consortium name="RefSeq"/>
        </authorList>
    </citation>
    <scope>IDENTIFICATION</scope>
    <source>
        <tissue evidence="4">Leaf</tissue>
    </source>
</reference>
<feature type="region of interest" description="Disordered" evidence="1">
    <location>
        <begin position="450"/>
        <end position="472"/>
    </location>
</feature>
<evidence type="ECO:0000256" key="1">
    <source>
        <dbReference type="SAM" id="MobiDB-lite"/>
    </source>
</evidence>
<protein>
    <submittedName>
        <fullName evidence="4">Uncharacterized protein LOC125315897</fullName>
    </submittedName>
</protein>
<name>A0ABM3HN73_9MYRT</name>
<dbReference type="SUPFAM" id="SSF46934">
    <property type="entry name" value="UBA-like"/>
    <property type="match status" value="2"/>
</dbReference>
<evidence type="ECO:0000259" key="2">
    <source>
        <dbReference type="PROSITE" id="PS51140"/>
    </source>
</evidence>
<dbReference type="GeneID" id="125315897"/>
<sequence>MKEKNGEVPMESKEQVERIKEILPNCTEREIYEALDYCKMNSDDAAERLLSRVETEKNSGVVPMEGKEEVEHIKKMVPHFAEEMICEVLRQCDMDSNLAIQRLLSQETGKDRERLPVERKEQFECTKEMVPHLTEEDRDRVPIEWKEQVELIKEMTPCFTEEMIFKMLEQCYIDSNLTLPGLLSPGSPLNDFSSPPSSAKSSVTSQLHTVSLDKGKEFVQPTDDDNATTSRGNVRALRVKGPWSSHALQAASDPMALGNNVALGSSEFLEYELFPQPTQQCGIQLTLNDLVANADQPSELRRLLRLPFLETPSVPSRSSAAGSRHPRTSALESSSPSEATPSNSWTSCIHPFRDPQDLVLDSPFAPSRQTPILCPERMSENAPRFTPGASIHQSSEILLQGDNLCTYRQNTHPNIQPSYYQPQLPLQYGYMNRGQYMHQNYRYGKTSPQQVVYQGGSSSRASADPSTGSTPD</sequence>
<dbReference type="Pfam" id="PF06972">
    <property type="entry name" value="GIP1_N"/>
    <property type="match status" value="2"/>
</dbReference>
<gene>
    <name evidence="4" type="primary">LOC125315897</name>
</gene>
<evidence type="ECO:0000313" key="3">
    <source>
        <dbReference type="Proteomes" id="UP000827889"/>
    </source>
</evidence>
<evidence type="ECO:0000313" key="4">
    <source>
        <dbReference type="RefSeq" id="XP_048138048.1"/>
    </source>
</evidence>
<dbReference type="Proteomes" id="UP000827889">
    <property type="component" value="Chromosome 7"/>
</dbReference>
<feature type="region of interest" description="Disordered" evidence="1">
    <location>
        <begin position="312"/>
        <end position="347"/>
    </location>
</feature>
<dbReference type="InterPro" id="IPR003892">
    <property type="entry name" value="CUE"/>
</dbReference>